<gene>
    <name evidence="6" type="ORF">G3A44_01450</name>
</gene>
<evidence type="ECO:0000256" key="3">
    <source>
        <dbReference type="ARBA" id="ARBA00012972"/>
    </source>
</evidence>
<dbReference type="PANTHER" id="PTHR11739:SF4">
    <property type="entry name" value="CITRATE SYNTHASE, PEROXISOMAL"/>
    <property type="match status" value="1"/>
</dbReference>
<dbReference type="Gene3D" id="1.10.580.10">
    <property type="entry name" value="Citrate Synthase, domain 1"/>
    <property type="match status" value="1"/>
</dbReference>
<evidence type="ECO:0000259" key="5">
    <source>
        <dbReference type="Pfam" id="PF12728"/>
    </source>
</evidence>
<keyword evidence="7" id="KW-1185">Reference proteome</keyword>
<dbReference type="GO" id="GO:0006099">
    <property type="term" value="P:tricarboxylic acid cycle"/>
    <property type="evidence" value="ECO:0007669"/>
    <property type="project" value="UniProtKB-UniPathway"/>
</dbReference>
<evidence type="ECO:0000256" key="1">
    <source>
        <dbReference type="ARBA" id="ARBA00004751"/>
    </source>
</evidence>
<dbReference type="SUPFAM" id="SSF46955">
    <property type="entry name" value="Putative DNA-binding domain"/>
    <property type="match status" value="1"/>
</dbReference>
<dbReference type="GO" id="GO:0005975">
    <property type="term" value="P:carbohydrate metabolic process"/>
    <property type="evidence" value="ECO:0007669"/>
    <property type="project" value="TreeGrafter"/>
</dbReference>
<dbReference type="GO" id="GO:0005829">
    <property type="term" value="C:cytosol"/>
    <property type="evidence" value="ECO:0007669"/>
    <property type="project" value="TreeGrafter"/>
</dbReference>
<comment type="pathway">
    <text evidence="1">Carbohydrate metabolism; tricarboxylic acid cycle; isocitrate from oxaloacetate: step 1/2.</text>
</comment>
<dbReference type="EC" id="2.3.3.16" evidence="3"/>
<comment type="similarity">
    <text evidence="2">Belongs to the citrate synthase family.</text>
</comment>
<dbReference type="InterPro" id="IPR009061">
    <property type="entry name" value="DNA-bd_dom_put_sf"/>
</dbReference>
<proteinExistence type="inferred from homology"/>
<evidence type="ECO:0000313" key="6">
    <source>
        <dbReference type="EMBL" id="NDY89854.1"/>
    </source>
</evidence>
<organism evidence="6 7">
    <name type="scientific">Ideonella livida</name>
    <dbReference type="NCBI Taxonomy" id="2707176"/>
    <lineage>
        <taxon>Bacteria</taxon>
        <taxon>Pseudomonadati</taxon>
        <taxon>Pseudomonadota</taxon>
        <taxon>Betaproteobacteria</taxon>
        <taxon>Burkholderiales</taxon>
        <taxon>Sphaerotilaceae</taxon>
        <taxon>Ideonella</taxon>
    </lineage>
</organism>
<dbReference type="EMBL" id="JAAGOH010000001">
    <property type="protein sequence ID" value="NDY89854.1"/>
    <property type="molecule type" value="Genomic_DNA"/>
</dbReference>
<dbReference type="InterPro" id="IPR041657">
    <property type="entry name" value="HTH_17"/>
</dbReference>
<dbReference type="Gene3D" id="1.10.230.10">
    <property type="entry name" value="Cytochrome P450-Terp, domain 2"/>
    <property type="match status" value="1"/>
</dbReference>
<dbReference type="UniPathway" id="UPA00223">
    <property type="reaction ID" value="UER00717"/>
</dbReference>
<dbReference type="Pfam" id="PF00285">
    <property type="entry name" value="Citrate_synt"/>
    <property type="match status" value="1"/>
</dbReference>
<dbReference type="SUPFAM" id="SSF48256">
    <property type="entry name" value="Citrate synthase"/>
    <property type="match status" value="1"/>
</dbReference>
<sequence length="435" mass="45068">MTQDLPTADAPLWWTADQAAAHLGVRRTSLYSYVSRGLLPAHPLPGGRGKRYRADDVRRLAAQRRQARGGPQVAGAALDWGQPVLSSALSHLWQGRLHYRDQDAVAWSQTASLEDTAQLLWGEAVASPGPSATPDDGPSASAPLLSCTPAQALQAVQRALGGQPPDLTGWPLVRQVAQALLAAGAPPAAPPPPTGLPDGPLHLALAARWGVPSQPGWAGHLRQALVLCADHELNASTFVARCAAATGAPEAACVAAALATLTGPRHGGATALIEADWDRWLQAAQGTARALAAVVRQLLADRGPLAAGCVAFGHVLYPQGDPRAAALLAALPADPALDRLLAEVVRQSGLAPSLDFALVALRRALGLPRGAAFQLFALGRTVGWIAHAREQRHSGGFIRPRARYVGPLPAPAAAAAGPAAPPKGRVVRCVGPGRR</sequence>
<dbReference type="AlphaFoldDB" id="A0A7C9PFM2"/>
<protein>
    <recommendedName>
        <fullName evidence="3">citrate synthase (unknown stereospecificity)</fullName>
        <ecNumber evidence="3">2.3.3.16</ecNumber>
    </recommendedName>
</protein>
<dbReference type="RefSeq" id="WP_163455700.1">
    <property type="nucleotide sequence ID" value="NZ_JAAGOH010000001.1"/>
</dbReference>
<dbReference type="InterPro" id="IPR002020">
    <property type="entry name" value="Citrate_synthase"/>
</dbReference>
<dbReference type="InterPro" id="IPR016143">
    <property type="entry name" value="Citrate_synth-like_sm_a-sub"/>
</dbReference>
<reference evidence="6 7" key="1">
    <citation type="submission" date="2020-02" db="EMBL/GenBank/DDBJ databases">
        <title>Ideonella bacterium strain TBM-1.</title>
        <authorList>
            <person name="Chen W.-M."/>
        </authorList>
    </citation>
    <scope>NUCLEOTIDE SEQUENCE [LARGE SCALE GENOMIC DNA]</scope>
    <source>
        <strain evidence="6 7">TBM-1</strain>
    </source>
</reference>
<dbReference type="InterPro" id="IPR016142">
    <property type="entry name" value="Citrate_synth-like_lrg_a-sub"/>
</dbReference>
<dbReference type="PANTHER" id="PTHR11739">
    <property type="entry name" value="CITRATE SYNTHASE"/>
    <property type="match status" value="1"/>
</dbReference>
<dbReference type="InterPro" id="IPR036969">
    <property type="entry name" value="Citrate_synthase_sf"/>
</dbReference>
<comment type="caution">
    <text evidence="6">The sequence shown here is derived from an EMBL/GenBank/DDBJ whole genome shotgun (WGS) entry which is preliminary data.</text>
</comment>
<dbReference type="GO" id="GO:0036440">
    <property type="term" value="F:citrate synthase activity"/>
    <property type="evidence" value="ECO:0007669"/>
    <property type="project" value="UniProtKB-EC"/>
</dbReference>
<dbReference type="Proteomes" id="UP000484255">
    <property type="component" value="Unassembled WGS sequence"/>
</dbReference>
<keyword evidence="4" id="KW-0808">Transferase</keyword>
<dbReference type="CDD" id="cd06102">
    <property type="entry name" value="citrate_synt_like_2"/>
    <property type="match status" value="1"/>
</dbReference>
<dbReference type="Pfam" id="PF12728">
    <property type="entry name" value="HTH_17"/>
    <property type="match status" value="1"/>
</dbReference>
<name>A0A7C9PFM2_9BURK</name>
<evidence type="ECO:0000313" key="7">
    <source>
        <dbReference type="Proteomes" id="UP000484255"/>
    </source>
</evidence>
<evidence type="ECO:0000256" key="2">
    <source>
        <dbReference type="ARBA" id="ARBA00010566"/>
    </source>
</evidence>
<feature type="domain" description="Helix-turn-helix" evidence="5">
    <location>
        <begin position="15"/>
        <end position="65"/>
    </location>
</feature>
<dbReference type="PRINTS" id="PR00143">
    <property type="entry name" value="CITRTSNTHASE"/>
</dbReference>
<evidence type="ECO:0000256" key="4">
    <source>
        <dbReference type="ARBA" id="ARBA00022679"/>
    </source>
</evidence>
<accession>A0A7C9PFM2</accession>